<dbReference type="PANTHER" id="PTHR31736">
    <property type="match status" value="1"/>
</dbReference>
<dbReference type="InterPro" id="IPR011050">
    <property type="entry name" value="Pectin_lyase_fold/virulence"/>
</dbReference>
<evidence type="ECO:0000256" key="5">
    <source>
        <dbReference type="ARBA" id="ARBA00023277"/>
    </source>
</evidence>
<proteinExistence type="inferred from homology"/>
<keyword evidence="2" id="KW-0677">Repeat</keyword>
<dbReference type="RefSeq" id="WP_075078096.1">
    <property type="nucleotide sequence ID" value="NZ_BDCO01000002.1"/>
</dbReference>
<dbReference type="GO" id="GO:0004650">
    <property type="term" value="F:polygalacturonase activity"/>
    <property type="evidence" value="ECO:0007669"/>
    <property type="project" value="InterPro"/>
</dbReference>
<evidence type="ECO:0000256" key="1">
    <source>
        <dbReference type="ARBA" id="ARBA00008834"/>
    </source>
</evidence>
<dbReference type="PANTHER" id="PTHR31736:SF9">
    <property type="entry name" value="ENDO-XYLOGALACTURONAN HYDROLASE A-RELATED"/>
    <property type="match status" value="1"/>
</dbReference>
<protein>
    <submittedName>
        <fullName evidence="10">Glycosyl hydrolases family 28</fullName>
    </submittedName>
</protein>
<sequence>MTPLPHRYPKELPRSDVFQITTSGESLDVLHHTAAHHASFECDGSVAIEITFAQPVKSVLVRPLRHGITVEITDRKARFEIPGPTLLQVEVAGLPLLYLYALPPAQEAPAGAHVKRFEAGRIHEAGMITLNDGEICWIEPGAVVSGAIRAQGCSGVRVGGYGIFEGSFWPRHEGRRLKSIVFENCRDCSVENLLMLGPTSWMVVLANCENARVRGVRQIADDVSSDGIDIVGSREVRISGCMLHNGDDNIAIKALKDNPGQNHENWNNPVEDVVVSSCAFYNIHGGSAMEIGYETSTESIRNVRFDDIDVLAVHNFGSVFGIHSGDRALVENITWENIRVEHHYDKLVDFRLVWSRWNRDAERGHARNLLLRNITVTQIAPNVGYTLSVIAGYDADHAIENVRFQNFVLGGRRVQNADQLDLVTRHAHGVTFE</sequence>
<dbReference type="AlphaFoldDB" id="A0A146G5J8"/>
<comment type="caution">
    <text evidence="10">The sequence shown here is derived from an EMBL/GenBank/DDBJ whole genome shotgun (WGS) entry which is preliminary data.</text>
</comment>
<dbReference type="InterPro" id="IPR012334">
    <property type="entry name" value="Pectin_lyas_fold"/>
</dbReference>
<dbReference type="InterPro" id="IPR000743">
    <property type="entry name" value="Glyco_hydro_28"/>
</dbReference>
<evidence type="ECO:0000256" key="2">
    <source>
        <dbReference type="ARBA" id="ARBA00022737"/>
    </source>
</evidence>
<evidence type="ECO:0000256" key="6">
    <source>
        <dbReference type="ARBA" id="ARBA00023295"/>
    </source>
</evidence>
<name>A0A146G5J8_TERSA</name>
<evidence type="ECO:0000256" key="4">
    <source>
        <dbReference type="ARBA" id="ARBA00023180"/>
    </source>
</evidence>
<keyword evidence="3 9" id="KW-0378">Hydrolase</keyword>
<dbReference type="SUPFAM" id="SSF51126">
    <property type="entry name" value="Pectin lyase-like"/>
    <property type="match status" value="1"/>
</dbReference>
<accession>A0A146G5J8</accession>
<dbReference type="GO" id="GO:0000272">
    <property type="term" value="P:polysaccharide catabolic process"/>
    <property type="evidence" value="ECO:0007669"/>
    <property type="project" value="UniProtKB-KW"/>
</dbReference>
<evidence type="ECO:0000256" key="8">
    <source>
        <dbReference type="ARBA" id="ARBA00037278"/>
    </source>
</evidence>
<evidence type="ECO:0000256" key="7">
    <source>
        <dbReference type="ARBA" id="ARBA00023326"/>
    </source>
</evidence>
<keyword evidence="11" id="KW-1185">Reference proteome</keyword>
<comment type="function">
    <text evidence="8">Pectinolytic enzyme involved in the degradation of xylogalacturonan (xga), a galacturonan backbone heavily substituted with xylose, and which is one important component of the hairy regions of pectin. Activity requires a galacturonic acid backbone substituted with xylose.</text>
</comment>
<evidence type="ECO:0000256" key="3">
    <source>
        <dbReference type="ARBA" id="ARBA00022801"/>
    </source>
</evidence>
<dbReference type="EMBL" id="BDCO01000002">
    <property type="protein sequence ID" value="GAT32254.1"/>
    <property type="molecule type" value="Genomic_DNA"/>
</dbReference>
<dbReference type="InParanoid" id="A0A146G5J8"/>
<keyword evidence="6 9" id="KW-0326">Glycosidase</keyword>
<evidence type="ECO:0000256" key="9">
    <source>
        <dbReference type="RuleBase" id="RU361169"/>
    </source>
</evidence>
<organism evidence="10 11">
    <name type="scientific">Terrimicrobium sacchariphilum</name>
    <dbReference type="NCBI Taxonomy" id="690879"/>
    <lineage>
        <taxon>Bacteria</taxon>
        <taxon>Pseudomonadati</taxon>
        <taxon>Verrucomicrobiota</taxon>
        <taxon>Terrimicrobiia</taxon>
        <taxon>Terrimicrobiales</taxon>
        <taxon>Terrimicrobiaceae</taxon>
        <taxon>Terrimicrobium</taxon>
    </lineage>
</organism>
<dbReference type="Proteomes" id="UP000076023">
    <property type="component" value="Unassembled WGS sequence"/>
</dbReference>
<evidence type="ECO:0000313" key="11">
    <source>
        <dbReference type="Proteomes" id="UP000076023"/>
    </source>
</evidence>
<comment type="similarity">
    <text evidence="1 9">Belongs to the glycosyl hydrolase 28 family.</text>
</comment>
<keyword evidence="4" id="KW-0325">Glycoprotein</keyword>
<gene>
    <name evidence="10" type="ORF">TSACC_2652</name>
</gene>
<dbReference type="OrthoDB" id="179074at2"/>
<reference evidence="11" key="1">
    <citation type="journal article" date="2017" name="Genome Announc.">
        <title>Draft Genome Sequence of Terrimicrobium sacchariphilum NM-5T, a Facultative Anaerobic Soil Bacterium of the Class Spartobacteria.</title>
        <authorList>
            <person name="Qiu Y.L."/>
            <person name="Tourlousse D.M."/>
            <person name="Matsuura N."/>
            <person name="Ohashi A."/>
            <person name="Sekiguchi Y."/>
        </authorList>
    </citation>
    <scope>NUCLEOTIDE SEQUENCE [LARGE SCALE GENOMIC DNA]</scope>
    <source>
        <strain evidence="11">NM-5</strain>
    </source>
</reference>
<dbReference type="Gene3D" id="2.160.20.10">
    <property type="entry name" value="Single-stranded right-handed beta-helix, Pectin lyase-like"/>
    <property type="match status" value="1"/>
</dbReference>
<dbReference type="Pfam" id="PF00295">
    <property type="entry name" value="Glyco_hydro_28"/>
    <property type="match status" value="1"/>
</dbReference>
<dbReference type="STRING" id="690879.TSACC_2652"/>
<keyword evidence="5" id="KW-0119">Carbohydrate metabolism</keyword>
<evidence type="ECO:0000313" key="10">
    <source>
        <dbReference type="EMBL" id="GAT32254.1"/>
    </source>
</evidence>
<keyword evidence="7" id="KW-0624">Polysaccharide degradation</keyword>